<reference evidence="1" key="2">
    <citation type="submission" date="2025-08" db="UniProtKB">
        <authorList>
            <consortium name="Ensembl"/>
        </authorList>
    </citation>
    <scope>IDENTIFICATION</scope>
</reference>
<reference evidence="2" key="1">
    <citation type="submission" date="2003-08" db="EMBL/GenBank/DDBJ databases">
        <authorList>
            <person name="Birren B."/>
            <person name="Nusbaum C."/>
            <person name="Abebe A."/>
            <person name="Abouelleil A."/>
            <person name="Adekoya E."/>
            <person name="Ait-zahra M."/>
            <person name="Allen N."/>
            <person name="Allen T."/>
            <person name="An P."/>
            <person name="Anderson M."/>
            <person name="Anderson S."/>
            <person name="Arachchi H."/>
            <person name="Armbruster J."/>
            <person name="Bachantsang P."/>
            <person name="Baldwin J."/>
            <person name="Barry A."/>
            <person name="Bayul T."/>
            <person name="Blitshsteyn B."/>
            <person name="Bloom T."/>
            <person name="Blye J."/>
            <person name="Boguslavskiy L."/>
            <person name="Borowsky M."/>
            <person name="Boukhgalter B."/>
            <person name="Brunache A."/>
            <person name="Butler J."/>
            <person name="Calixte N."/>
            <person name="Calvo S."/>
            <person name="Camarata J."/>
            <person name="Campo K."/>
            <person name="Chang J."/>
            <person name="Cheshatsang Y."/>
            <person name="Citroen M."/>
            <person name="Collymore A."/>
            <person name="Considine T."/>
            <person name="Cook A."/>
            <person name="Cooke P."/>
            <person name="Corum B."/>
            <person name="Cuomo C."/>
            <person name="David R."/>
            <person name="Dawoe T."/>
            <person name="Degray S."/>
            <person name="Dodge S."/>
            <person name="Dooley K."/>
            <person name="Dorje P."/>
            <person name="Dorjee K."/>
            <person name="Dorris L."/>
            <person name="Duffey N."/>
            <person name="Dupes A."/>
            <person name="Elkins T."/>
            <person name="Engels R."/>
            <person name="Erickson J."/>
            <person name="Farina A."/>
            <person name="Faro S."/>
            <person name="Ferreira P."/>
            <person name="Fischer H."/>
            <person name="Fitzgerald M."/>
            <person name="Foley K."/>
            <person name="Gage D."/>
            <person name="Galagan J."/>
            <person name="Gearin G."/>
            <person name="Gnerre S."/>
            <person name="Gnirke A."/>
            <person name="Goyette A."/>
            <person name="Graham J."/>
            <person name="Grandbois E."/>
            <person name="Gyaltsen K."/>
            <person name="Hafez N."/>
            <person name="Hagopian D."/>
            <person name="Hagos B."/>
            <person name="Hall J."/>
            <person name="Hatcher B."/>
            <person name="Heller A."/>
            <person name="Higgins H."/>
            <person name="Honan T."/>
            <person name="Horn A."/>
            <person name="Houde N."/>
            <person name="Hughes L."/>
            <person name="Hulme W."/>
            <person name="Husby E."/>
            <person name="Iliev I."/>
            <person name="Jaffe D."/>
            <person name="Jones C."/>
            <person name="Kamal M."/>
            <person name="Kamat A."/>
            <person name="Kamvysselis M."/>
            <person name="Karlsson E."/>
            <person name="Kells C."/>
            <person name="Kieu A."/>
            <person name="Kisner P."/>
            <person name="Kodira C."/>
            <person name="Kulbokas E."/>
            <person name="Labutti K."/>
            <person name="Lama D."/>
            <person name="Landers T."/>
            <person name="Leger J."/>
            <person name="Levine S."/>
            <person name="Lewis D."/>
            <person name="Lewis T."/>
            <person name="Lindblad-toh K."/>
            <person name="Liu X."/>
            <person name="Lokyitsang T."/>
            <person name="Lokyitsang Y."/>
            <person name="Lucien O."/>
            <person name="Lui A."/>
            <person name="Ma L.J."/>
            <person name="Mabbitt R."/>
            <person name="Macdonald J."/>
            <person name="Maclean C."/>
            <person name="Major J."/>
            <person name="Manning J."/>
            <person name="Marabella R."/>
            <person name="Maru K."/>
            <person name="Matthews C."/>
            <person name="Mauceli E."/>
            <person name="Mccarthy M."/>
            <person name="Mcdonough S."/>
            <person name="Mcghee T."/>
            <person name="Meldrim J."/>
            <person name="Meneus L."/>
            <person name="Mesirov J."/>
            <person name="Mihalev A."/>
            <person name="Mihova T."/>
            <person name="Mikkelsen T."/>
            <person name="Mlenga V."/>
            <person name="Moru K."/>
            <person name="Mozes J."/>
            <person name="Mulrain L."/>
            <person name="Munson G."/>
            <person name="Naylor J."/>
            <person name="Newes C."/>
            <person name="Nguyen C."/>
            <person name="Nguyen N."/>
            <person name="Nguyen T."/>
            <person name="Nicol R."/>
            <person name="Nielsen C."/>
            <person name="Nizzari M."/>
            <person name="Norbu C."/>
            <person name="Norbu N."/>
            <person name="O'donnell P."/>
            <person name="Okoawo O."/>
            <person name="O'leary S."/>
            <person name="Omotosho B."/>
            <person name="O'neill K."/>
            <person name="Osman S."/>
            <person name="Parker S."/>
            <person name="Perrin D."/>
            <person name="Phunkhang P."/>
            <person name="Piqani B."/>
            <person name="Purcell S."/>
            <person name="Rachupka T."/>
            <person name="Ramasamy U."/>
            <person name="Rameau R."/>
            <person name="Ray V."/>
            <person name="Raymond C."/>
            <person name="Retta R."/>
            <person name="Richardson S."/>
            <person name="Rise C."/>
            <person name="Rodriguez J."/>
            <person name="Rogers J."/>
            <person name="Rogov P."/>
            <person name="Rutman M."/>
            <person name="Schupbach R."/>
            <person name="Seaman C."/>
            <person name="Settipalli S."/>
            <person name="Sharpe T."/>
            <person name="Sheridan J."/>
            <person name="Sherpa N."/>
            <person name="Shi J."/>
            <person name="Smirnov S."/>
            <person name="Smith C."/>
            <person name="Sougnez C."/>
            <person name="Spencer B."/>
            <person name="Stalker J."/>
            <person name="Stange-thomann N."/>
            <person name="Stavropoulos S."/>
            <person name="Stetson K."/>
            <person name="Stone C."/>
            <person name="Stone S."/>
            <person name="Stubbs M."/>
            <person name="Talamas J."/>
            <person name="Tchuinga P."/>
            <person name="Tenzing P."/>
            <person name="Tesfaye S."/>
            <person name="Theodore J."/>
            <person name="Thoulutsang Y."/>
            <person name="Topham K."/>
            <person name="Towey S."/>
            <person name="Tsamla T."/>
            <person name="Tsomo N."/>
            <person name="Vallee D."/>
            <person name="Vassiliev H."/>
            <person name="Venkataraman V."/>
            <person name="Vinson J."/>
            <person name="Vo A."/>
            <person name="Wade C."/>
            <person name="Wang S."/>
            <person name="Wangchuk T."/>
            <person name="Wangdi T."/>
            <person name="Whittaker C."/>
            <person name="Wilkinson J."/>
            <person name="Wu Y."/>
            <person name="Wyman D."/>
            <person name="Yadav S."/>
            <person name="Yang S."/>
            <person name="Yang X."/>
            <person name="Yeager S."/>
            <person name="Yee E."/>
            <person name="Young G."/>
            <person name="Zainoun J."/>
            <person name="Zembeck L."/>
            <person name="Zimmer A."/>
            <person name="Zody M."/>
            <person name="Lander E."/>
        </authorList>
    </citation>
    <scope>NUCLEOTIDE SEQUENCE [LARGE SCALE GENOMIC DNA]</scope>
</reference>
<evidence type="ECO:0000313" key="2">
    <source>
        <dbReference type="Proteomes" id="UP000007875"/>
    </source>
</evidence>
<sequence length="129" mass="15103">MRDLLEPTPKCNIAGRGGFTQRTCPQANRWGFKFWQGDIRSEWNRLKHAEILVFNAWTAERRRISYVNDTDNSVHFQRILRFPVGKHPAPSGFRFVVENVFEELDAVGEFYCDDSRKLFFLIPPDDTPP</sequence>
<dbReference type="Proteomes" id="UP000007875">
    <property type="component" value="Unassembled WGS sequence"/>
</dbReference>
<dbReference type="InParanoid" id="H2YH19"/>
<organism evidence="1 2">
    <name type="scientific">Ciona savignyi</name>
    <name type="common">Pacific transparent sea squirt</name>
    <dbReference type="NCBI Taxonomy" id="51511"/>
    <lineage>
        <taxon>Eukaryota</taxon>
        <taxon>Metazoa</taxon>
        <taxon>Chordata</taxon>
        <taxon>Tunicata</taxon>
        <taxon>Ascidiacea</taxon>
        <taxon>Phlebobranchia</taxon>
        <taxon>Cionidae</taxon>
        <taxon>Ciona</taxon>
    </lineage>
</organism>
<keyword evidence="2" id="KW-1185">Reference proteome</keyword>
<name>H2YH19_CIOSA</name>
<dbReference type="HOGENOM" id="CLU_1953625_0_0_1"/>
<evidence type="ECO:0000313" key="1">
    <source>
        <dbReference type="Ensembl" id="ENSCSAVP00000004618.1"/>
    </source>
</evidence>
<reference evidence="1" key="3">
    <citation type="submission" date="2025-09" db="UniProtKB">
        <authorList>
            <consortium name="Ensembl"/>
        </authorList>
    </citation>
    <scope>IDENTIFICATION</scope>
</reference>
<dbReference type="GeneTree" id="ENSGT00840000132194"/>
<dbReference type="eggNOG" id="ENOG502SAMW">
    <property type="taxonomic scope" value="Eukaryota"/>
</dbReference>
<protein>
    <submittedName>
        <fullName evidence="1">Uncharacterized protein</fullName>
    </submittedName>
</protein>
<accession>H2YH19</accession>
<dbReference type="PANTHER" id="PTHR36453:SF1">
    <property type="entry name" value="RIGHT HANDED BETA HELIX DOMAIN-CONTAINING PROTEIN"/>
    <property type="match status" value="1"/>
</dbReference>
<dbReference type="AlphaFoldDB" id="H2YH19"/>
<dbReference type="PANTHER" id="PTHR36453">
    <property type="entry name" value="SECRETED PROTEIN-RELATED"/>
    <property type="match status" value="1"/>
</dbReference>
<dbReference type="Ensembl" id="ENSCSAVT00000004685.1">
    <property type="protein sequence ID" value="ENSCSAVP00000004618.1"/>
    <property type="gene ID" value="ENSCSAVG00000002752.1"/>
</dbReference>
<proteinExistence type="predicted"/>